<dbReference type="Pfam" id="PF03552">
    <property type="entry name" value="Cellulose_synt"/>
    <property type="match status" value="1"/>
</dbReference>
<evidence type="ECO:0000256" key="3">
    <source>
        <dbReference type="ARBA" id="ARBA00022679"/>
    </source>
</evidence>
<dbReference type="PANTHER" id="PTHR13301">
    <property type="entry name" value="X-BOX TRANSCRIPTION FACTOR-RELATED"/>
    <property type="match status" value="1"/>
</dbReference>
<evidence type="ECO:0008006" key="12">
    <source>
        <dbReference type="Google" id="ProtNLM"/>
    </source>
</evidence>
<feature type="binding site" evidence="9">
    <location>
        <position position="140"/>
    </location>
    <ligand>
        <name>Mn(2+)</name>
        <dbReference type="ChEBI" id="CHEBI:29035"/>
    </ligand>
</feature>
<dbReference type="GO" id="GO:0016020">
    <property type="term" value="C:membrane"/>
    <property type="evidence" value="ECO:0007669"/>
    <property type="project" value="InterPro"/>
</dbReference>
<protein>
    <recommendedName>
        <fullName evidence="12">Glycosyltransferase 2-like domain-containing protein</fullName>
    </recommendedName>
</protein>
<sequence>MTANTVLSILAVDYPVDKIAYLLAMSLTTVRPCSLLKPSLKRPSLRGSGSRSTRSSISLQREYEEFKVRINGLVAMAHKVFLDGVHDVEGKQLPHLIYVSREKRPGFDHHKKSRCDECPGNFSVRASAVISNAAYLLNLDCDNYINNPKALREAMCFVMDPASGKKICYVLFPQRLDGIDRRDRYANRNTVCFDLRDEHSISMMFQPRRKPQGRHAIVYLNCVAAVVVIPERQ</sequence>
<evidence type="ECO:0000313" key="10">
    <source>
        <dbReference type="EMBL" id="KAE9446563.1"/>
    </source>
</evidence>
<evidence type="ECO:0000256" key="1">
    <source>
        <dbReference type="ARBA" id="ARBA00004308"/>
    </source>
</evidence>
<organism evidence="10 11">
    <name type="scientific">Rhododendron williamsianum</name>
    <dbReference type="NCBI Taxonomy" id="262921"/>
    <lineage>
        <taxon>Eukaryota</taxon>
        <taxon>Viridiplantae</taxon>
        <taxon>Streptophyta</taxon>
        <taxon>Embryophyta</taxon>
        <taxon>Tracheophyta</taxon>
        <taxon>Spermatophyta</taxon>
        <taxon>Magnoliopsida</taxon>
        <taxon>eudicotyledons</taxon>
        <taxon>Gunneridae</taxon>
        <taxon>Pentapetalae</taxon>
        <taxon>asterids</taxon>
        <taxon>Ericales</taxon>
        <taxon>Ericaceae</taxon>
        <taxon>Ericoideae</taxon>
        <taxon>Rhodoreae</taxon>
        <taxon>Rhododendron</taxon>
    </lineage>
</organism>
<evidence type="ECO:0000256" key="8">
    <source>
        <dbReference type="PIRSR" id="PIRSR605150-2"/>
    </source>
</evidence>
<accession>A0A6A4KEF9</accession>
<evidence type="ECO:0000256" key="2">
    <source>
        <dbReference type="ARBA" id="ARBA00022676"/>
    </source>
</evidence>
<feature type="binding site" evidence="8">
    <location>
        <position position="111"/>
    </location>
    <ligand>
        <name>UDP-alpha-D-glucose</name>
        <dbReference type="ChEBI" id="CHEBI:58885"/>
    </ligand>
</feature>
<dbReference type="GO" id="GO:0012505">
    <property type="term" value="C:endomembrane system"/>
    <property type="evidence" value="ECO:0007669"/>
    <property type="project" value="UniProtKB-SubCell"/>
</dbReference>
<keyword evidence="11" id="KW-1185">Reference proteome</keyword>
<keyword evidence="2" id="KW-0328">Glycosyltransferase</keyword>
<evidence type="ECO:0000256" key="4">
    <source>
        <dbReference type="ARBA" id="ARBA00022692"/>
    </source>
</evidence>
<feature type="non-terminal residue" evidence="10">
    <location>
        <position position="1"/>
    </location>
</feature>
<dbReference type="Proteomes" id="UP000428333">
    <property type="component" value="Linkage Group LG13"/>
</dbReference>
<evidence type="ECO:0000313" key="11">
    <source>
        <dbReference type="Proteomes" id="UP000428333"/>
    </source>
</evidence>
<feature type="binding site" evidence="9">
    <location>
        <position position="112"/>
    </location>
    <ligand>
        <name>Mn(2+)</name>
        <dbReference type="ChEBI" id="CHEBI:29035"/>
    </ligand>
</feature>
<evidence type="ECO:0000256" key="5">
    <source>
        <dbReference type="ARBA" id="ARBA00022989"/>
    </source>
</evidence>
<proteinExistence type="predicted"/>
<dbReference type="OrthoDB" id="72851at2759"/>
<dbReference type="GO" id="GO:0030244">
    <property type="term" value="P:cellulose biosynthetic process"/>
    <property type="evidence" value="ECO:0007669"/>
    <property type="project" value="InterPro"/>
</dbReference>
<keyword evidence="7" id="KW-0961">Cell wall biogenesis/degradation</keyword>
<dbReference type="EMBL" id="QEFC01003745">
    <property type="protein sequence ID" value="KAE9446563.1"/>
    <property type="molecule type" value="Genomic_DNA"/>
</dbReference>
<keyword evidence="6" id="KW-0472">Membrane</keyword>
<keyword evidence="3" id="KW-0808">Transferase</keyword>
<dbReference type="AlphaFoldDB" id="A0A6A4KEF9"/>
<comment type="subcellular location">
    <subcellularLocation>
        <location evidence="1">Endomembrane system</location>
    </subcellularLocation>
</comment>
<comment type="caution">
    <text evidence="10">The sequence shown here is derived from an EMBL/GenBank/DDBJ whole genome shotgun (WGS) entry which is preliminary data.</text>
</comment>
<feature type="non-terminal residue" evidence="10">
    <location>
        <position position="233"/>
    </location>
</feature>
<keyword evidence="5" id="KW-1133">Transmembrane helix</keyword>
<evidence type="ECO:0000256" key="7">
    <source>
        <dbReference type="ARBA" id="ARBA00023316"/>
    </source>
</evidence>
<dbReference type="GO" id="GO:0071555">
    <property type="term" value="P:cell wall organization"/>
    <property type="evidence" value="ECO:0007669"/>
    <property type="project" value="UniProtKB-KW"/>
</dbReference>
<reference evidence="10 11" key="1">
    <citation type="journal article" date="2019" name="Genome Biol. Evol.">
        <title>The Rhododendron genome and chromosomal organization provide insight into shared whole-genome duplications across the heath family (Ericaceae).</title>
        <authorList>
            <person name="Soza V.L."/>
            <person name="Lindsley D."/>
            <person name="Waalkes A."/>
            <person name="Ramage E."/>
            <person name="Patwardhan R.P."/>
            <person name="Burton J.N."/>
            <person name="Adey A."/>
            <person name="Kumar A."/>
            <person name="Qiu R."/>
            <person name="Shendure J."/>
            <person name="Hall B."/>
        </authorList>
    </citation>
    <scope>NUCLEOTIDE SEQUENCE [LARGE SCALE GENOMIC DNA]</scope>
    <source>
        <strain evidence="10">RSF 1966-606</strain>
    </source>
</reference>
<keyword evidence="4" id="KW-0812">Transmembrane</keyword>
<name>A0A6A4KEF9_9ERIC</name>
<dbReference type="GO" id="GO:0016760">
    <property type="term" value="F:cellulose synthase (UDP-forming) activity"/>
    <property type="evidence" value="ECO:0007669"/>
    <property type="project" value="InterPro"/>
</dbReference>
<evidence type="ECO:0000256" key="6">
    <source>
        <dbReference type="ARBA" id="ARBA00023136"/>
    </source>
</evidence>
<evidence type="ECO:0000256" key="9">
    <source>
        <dbReference type="PIRSR" id="PIRSR605150-3"/>
    </source>
</evidence>
<dbReference type="InterPro" id="IPR005150">
    <property type="entry name" value="Cellulose_synth"/>
</dbReference>
<gene>
    <name evidence="10" type="ORF">C3L33_21532</name>
</gene>